<dbReference type="SUPFAM" id="SSF81383">
    <property type="entry name" value="F-box domain"/>
    <property type="match status" value="1"/>
</dbReference>
<dbReference type="EMBL" id="JAPDRK010000002">
    <property type="protein sequence ID" value="KAJ9615881.1"/>
    <property type="molecule type" value="Genomic_DNA"/>
</dbReference>
<name>A0AA39CPJ3_9EURO</name>
<evidence type="ECO:0000313" key="2">
    <source>
        <dbReference type="EMBL" id="KAJ9615881.1"/>
    </source>
</evidence>
<dbReference type="Proteomes" id="UP001172673">
    <property type="component" value="Unassembled WGS sequence"/>
</dbReference>
<evidence type="ECO:0000259" key="1">
    <source>
        <dbReference type="PROSITE" id="PS50181"/>
    </source>
</evidence>
<accession>A0AA39CPJ3</accession>
<gene>
    <name evidence="2" type="ORF">H2200_001958</name>
</gene>
<evidence type="ECO:0000313" key="3">
    <source>
        <dbReference type="Proteomes" id="UP001172673"/>
    </source>
</evidence>
<keyword evidence="3" id="KW-1185">Reference proteome</keyword>
<protein>
    <recommendedName>
        <fullName evidence="1">F-box domain-containing protein</fullName>
    </recommendedName>
</protein>
<sequence>MAQLLDLPVEILCNIFSYLRNADLFQATLVGNLKLHDAARRTLYRIIGHEMGREPENDLWEVSRTNAIQCFIRTLNENRNDVGLYTRQMHVCLCWPETATVDGGFKSRPDYVALLLLRVPNVRFLHLRTRMNILALGEDGDGVLLRLDTIMILGISLETVPRILCQPRLKKIWLYASGDYLFDGRRYRQLPAIARPLEVTSHTSFRAVSGKELVLESVKLPTKSIEELVRYLGQLESLIFIRRKSLCALDRLMIIDDRLPDETCSGMRMEGFDRILAPVRESLEKLVLLWNDSFFCEYDTSVLEPLREFVNLRNLKIEDTFLFGNDRLCLQHRDVVSEKKYDSNQIANKSREAATQ</sequence>
<feature type="domain" description="F-box" evidence="1">
    <location>
        <begin position="1"/>
        <end position="47"/>
    </location>
</feature>
<dbReference type="InterPro" id="IPR001810">
    <property type="entry name" value="F-box_dom"/>
</dbReference>
<organism evidence="2 3">
    <name type="scientific">Cladophialophora chaetospira</name>
    <dbReference type="NCBI Taxonomy" id="386627"/>
    <lineage>
        <taxon>Eukaryota</taxon>
        <taxon>Fungi</taxon>
        <taxon>Dikarya</taxon>
        <taxon>Ascomycota</taxon>
        <taxon>Pezizomycotina</taxon>
        <taxon>Eurotiomycetes</taxon>
        <taxon>Chaetothyriomycetidae</taxon>
        <taxon>Chaetothyriales</taxon>
        <taxon>Herpotrichiellaceae</taxon>
        <taxon>Cladophialophora</taxon>
    </lineage>
</organism>
<dbReference type="PROSITE" id="PS50181">
    <property type="entry name" value="FBOX"/>
    <property type="match status" value="1"/>
</dbReference>
<dbReference type="InterPro" id="IPR036047">
    <property type="entry name" value="F-box-like_dom_sf"/>
</dbReference>
<comment type="caution">
    <text evidence="2">The sequence shown here is derived from an EMBL/GenBank/DDBJ whole genome shotgun (WGS) entry which is preliminary data.</text>
</comment>
<proteinExistence type="predicted"/>
<dbReference type="Pfam" id="PF12937">
    <property type="entry name" value="F-box-like"/>
    <property type="match status" value="1"/>
</dbReference>
<reference evidence="2" key="1">
    <citation type="submission" date="2022-10" db="EMBL/GenBank/DDBJ databases">
        <title>Culturing micro-colonial fungi from biological soil crusts in the Mojave desert and describing Neophaeococcomyces mojavensis, and introducing the new genera and species Taxawa tesnikishii.</title>
        <authorList>
            <person name="Kurbessoian T."/>
            <person name="Stajich J.E."/>
        </authorList>
    </citation>
    <scope>NUCLEOTIDE SEQUENCE</scope>
    <source>
        <strain evidence="2">TK_41</strain>
    </source>
</reference>
<dbReference type="AlphaFoldDB" id="A0AA39CPJ3"/>